<dbReference type="InParanoid" id="J0D968"/>
<organism evidence="1 2">
    <name type="scientific">Auricularia subglabra (strain TFB-10046 / SS5)</name>
    <name type="common">White-rot fungus</name>
    <name type="synonym">Auricularia delicata (strain TFB10046)</name>
    <dbReference type="NCBI Taxonomy" id="717982"/>
    <lineage>
        <taxon>Eukaryota</taxon>
        <taxon>Fungi</taxon>
        <taxon>Dikarya</taxon>
        <taxon>Basidiomycota</taxon>
        <taxon>Agaricomycotina</taxon>
        <taxon>Agaricomycetes</taxon>
        <taxon>Auriculariales</taxon>
        <taxon>Auriculariaceae</taxon>
        <taxon>Auricularia</taxon>
    </lineage>
</organism>
<accession>J0D968</accession>
<dbReference type="AlphaFoldDB" id="J0D968"/>
<protein>
    <submittedName>
        <fullName evidence="1">Uncharacterized protein</fullName>
    </submittedName>
</protein>
<dbReference type="Proteomes" id="UP000006514">
    <property type="component" value="Unassembled WGS sequence"/>
</dbReference>
<keyword evidence="2" id="KW-1185">Reference proteome</keyword>
<proteinExistence type="predicted"/>
<gene>
    <name evidence="1" type="ORF">AURDEDRAFT_174636</name>
</gene>
<dbReference type="KEGG" id="adl:AURDEDRAFT_174636"/>
<reference evidence="2" key="1">
    <citation type="journal article" date="2012" name="Science">
        <title>The Paleozoic origin of enzymatic lignin decomposition reconstructed from 31 fungal genomes.</title>
        <authorList>
            <person name="Floudas D."/>
            <person name="Binder M."/>
            <person name="Riley R."/>
            <person name="Barry K."/>
            <person name="Blanchette R.A."/>
            <person name="Henrissat B."/>
            <person name="Martinez A.T."/>
            <person name="Otillar R."/>
            <person name="Spatafora J.W."/>
            <person name="Yadav J.S."/>
            <person name="Aerts A."/>
            <person name="Benoit I."/>
            <person name="Boyd A."/>
            <person name="Carlson A."/>
            <person name="Copeland A."/>
            <person name="Coutinho P.M."/>
            <person name="de Vries R.P."/>
            <person name="Ferreira P."/>
            <person name="Findley K."/>
            <person name="Foster B."/>
            <person name="Gaskell J."/>
            <person name="Glotzer D."/>
            <person name="Gorecki P."/>
            <person name="Heitman J."/>
            <person name="Hesse C."/>
            <person name="Hori C."/>
            <person name="Igarashi K."/>
            <person name="Jurgens J.A."/>
            <person name="Kallen N."/>
            <person name="Kersten P."/>
            <person name="Kohler A."/>
            <person name="Kuees U."/>
            <person name="Kumar T.K.A."/>
            <person name="Kuo A."/>
            <person name="LaButti K."/>
            <person name="Larrondo L.F."/>
            <person name="Lindquist E."/>
            <person name="Ling A."/>
            <person name="Lombard V."/>
            <person name="Lucas S."/>
            <person name="Lundell T."/>
            <person name="Martin R."/>
            <person name="McLaughlin D.J."/>
            <person name="Morgenstern I."/>
            <person name="Morin E."/>
            <person name="Murat C."/>
            <person name="Nagy L.G."/>
            <person name="Nolan M."/>
            <person name="Ohm R.A."/>
            <person name="Patyshakuliyeva A."/>
            <person name="Rokas A."/>
            <person name="Ruiz-Duenas F.J."/>
            <person name="Sabat G."/>
            <person name="Salamov A."/>
            <person name="Samejima M."/>
            <person name="Schmutz J."/>
            <person name="Slot J.C."/>
            <person name="St John F."/>
            <person name="Stenlid J."/>
            <person name="Sun H."/>
            <person name="Sun S."/>
            <person name="Syed K."/>
            <person name="Tsang A."/>
            <person name="Wiebenga A."/>
            <person name="Young D."/>
            <person name="Pisabarro A."/>
            <person name="Eastwood D.C."/>
            <person name="Martin F."/>
            <person name="Cullen D."/>
            <person name="Grigoriev I.V."/>
            <person name="Hibbett D.S."/>
        </authorList>
    </citation>
    <scope>NUCLEOTIDE SEQUENCE [LARGE SCALE GENOMIC DNA]</scope>
    <source>
        <strain evidence="2">TFB10046</strain>
    </source>
</reference>
<dbReference type="EMBL" id="JH687865">
    <property type="protein sequence ID" value="EJD36316.1"/>
    <property type="molecule type" value="Genomic_DNA"/>
</dbReference>
<evidence type="ECO:0000313" key="1">
    <source>
        <dbReference type="EMBL" id="EJD36316.1"/>
    </source>
</evidence>
<name>J0D968_AURST</name>
<sequence length="123" mass="12701">MLVNHGQFGARVCENGGAASPLFESAVDALLRCSAGVHTSTLGVQQSTTHALLSIAAPAPPRRRDRGVPFGVPLAGVRALRLSGRCPDAASLVWATRNARSIALHGDDSESADVCVCAIRNSA</sequence>
<evidence type="ECO:0000313" key="2">
    <source>
        <dbReference type="Proteomes" id="UP000006514"/>
    </source>
</evidence>